<comment type="caution">
    <text evidence="3">The sequence shown here is derived from an EMBL/GenBank/DDBJ whole genome shotgun (WGS) entry which is preliminary data.</text>
</comment>
<dbReference type="Proteomes" id="UP001076974">
    <property type="component" value="Unassembled WGS sequence"/>
</dbReference>
<evidence type="ECO:0000313" key="2">
    <source>
        <dbReference type="EMBL" id="MCZ0690674.1"/>
    </source>
</evidence>
<accession>A0A2N5PA08</accession>
<dbReference type="Proteomes" id="UP000235093">
    <property type="component" value="Unassembled WGS sequence"/>
</dbReference>
<reference evidence="3 4" key="1">
    <citation type="journal article" date="2017" name="Genome Med.">
        <title>A novel Ruminococcus gnavus clade enriched in inflammatory bowel disease patients.</title>
        <authorList>
            <person name="Hall A.B."/>
            <person name="Yassour M."/>
            <person name="Sauk J."/>
            <person name="Garner A."/>
            <person name="Jiang X."/>
            <person name="Arthur T."/>
            <person name="Lagoudas G.K."/>
            <person name="Vatanen T."/>
            <person name="Fornelos N."/>
            <person name="Wilson R."/>
            <person name="Bertha M."/>
            <person name="Cohen M."/>
            <person name="Garber J."/>
            <person name="Khalili H."/>
            <person name="Gevers D."/>
            <person name="Ananthakrishnan A.N."/>
            <person name="Kugathasan S."/>
            <person name="Lander E.S."/>
            <person name="Blainey P."/>
            <person name="Vlamakis H."/>
            <person name="Xavier R.J."/>
            <person name="Huttenhower C."/>
        </authorList>
    </citation>
    <scope>NUCLEOTIDE SEQUENCE [LARGE SCALE GENOMIC DNA]</scope>
    <source>
        <strain evidence="3 4">RJX1125</strain>
    </source>
</reference>
<dbReference type="GO" id="GO:0004519">
    <property type="term" value="F:endonuclease activity"/>
    <property type="evidence" value="ECO:0007669"/>
    <property type="project" value="UniProtKB-KW"/>
</dbReference>
<gene>
    <name evidence="3" type="ORF">CDL23_14045</name>
    <name evidence="2" type="ORF">OZZ16_12285</name>
</gene>
<name>A0A2N5PA08_MEDGN</name>
<feature type="domain" description="HNH" evidence="1">
    <location>
        <begin position="55"/>
        <end position="101"/>
    </location>
</feature>
<dbReference type="GO" id="GO:0003676">
    <property type="term" value="F:nucleic acid binding"/>
    <property type="evidence" value="ECO:0007669"/>
    <property type="project" value="InterPro"/>
</dbReference>
<dbReference type="InterPro" id="IPR044925">
    <property type="entry name" value="His-Me_finger_sf"/>
</dbReference>
<keyword evidence="3" id="KW-0540">Nuclease</keyword>
<dbReference type="Pfam" id="PF01844">
    <property type="entry name" value="HNH"/>
    <property type="match status" value="1"/>
</dbReference>
<dbReference type="CDD" id="cd00085">
    <property type="entry name" value="HNHc"/>
    <property type="match status" value="1"/>
</dbReference>
<proteinExistence type="predicted"/>
<dbReference type="InterPro" id="IPR002711">
    <property type="entry name" value="HNH"/>
</dbReference>
<dbReference type="AlphaFoldDB" id="A0A2N5PA08"/>
<evidence type="ECO:0000259" key="1">
    <source>
        <dbReference type="Pfam" id="PF01844"/>
    </source>
</evidence>
<evidence type="ECO:0000313" key="4">
    <source>
        <dbReference type="Proteomes" id="UP000235093"/>
    </source>
</evidence>
<dbReference type="EMBL" id="JAPRBD010000018">
    <property type="protein sequence ID" value="MCZ0690674.1"/>
    <property type="molecule type" value="Genomic_DNA"/>
</dbReference>
<dbReference type="Gene3D" id="1.10.30.50">
    <property type="match status" value="1"/>
</dbReference>
<dbReference type="RefSeq" id="WP_101884263.1">
    <property type="nucleotide sequence ID" value="NZ_CP176629.1"/>
</dbReference>
<reference evidence="2" key="2">
    <citation type="submission" date="2022-11" db="EMBL/GenBank/DDBJ databases">
        <title>Temperate bacteriophages infecting mucin-degrading bacterium Ruminococcus gnavus from the human gut.</title>
        <authorList>
            <person name="Buttimer C."/>
        </authorList>
    </citation>
    <scope>NUCLEOTIDE SEQUENCE</scope>
    <source>
        <strain evidence="2">CCUG 52279</strain>
    </source>
</reference>
<keyword evidence="3" id="KW-0378">Hydrolase</keyword>
<sequence>MKKIFRMPTPVKITGRTPSITNAFVNGIIPVIEPTEEEIESALETLGMDKDHIVCAYCGNPYTEWDHFHPLIKDKMPTGYISEIHNLVPACGKCNQSKGNKYWKTWMLSDATLSPSSRRIPDIEQRIKYLEDYEQKYIPLKINFEEIVGKEMWEQHWANCQALHDLMQESQKHSDKLKLIIKNMLS</sequence>
<protein>
    <submittedName>
        <fullName evidence="3">HNH endonuclease</fullName>
    </submittedName>
</protein>
<dbReference type="SUPFAM" id="SSF54060">
    <property type="entry name" value="His-Me finger endonucleases"/>
    <property type="match status" value="1"/>
</dbReference>
<evidence type="ECO:0000313" key="3">
    <source>
        <dbReference type="EMBL" id="PLT71980.1"/>
    </source>
</evidence>
<dbReference type="InterPro" id="IPR003615">
    <property type="entry name" value="HNH_nuc"/>
</dbReference>
<keyword evidence="3" id="KW-0255">Endonuclease</keyword>
<organism evidence="3 4">
    <name type="scientific">Mediterraneibacter gnavus</name>
    <name type="common">Ruminococcus gnavus</name>
    <dbReference type="NCBI Taxonomy" id="33038"/>
    <lineage>
        <taxon>Bacteria</taxon>
        <taxon>Bacillati</taxon>
        <taxon>Bacillota</taxon>
        <taxon>Clostridia</taxon>
        <taxon>Lachnospirales</taxon>
        <taxon>Lachnospiraceae</taxon>
        <taxon>Mediterraneibacter</taxon>
    </lineage>
</organism>
<dbReference type="GO" id="GO:0008270">
    <property type="term" value="F:zinc ion binding"/>
    <property type="evidence" value="ECO:0007669"/>
    <property type="project" value="InterPro"/>
</dbReference>
<dbReference type="EMBL" id="NIHT01000027">
    <property type="protein sequence ID" value="PLT71980.1"/>
    <property type="molecule type" value="Genomic_DNA"/>
</dbReference>